<dbReference type="OrthoDB" id="9809354at2"/>
<organism evidence="7 8">
    <name type="scientific">Denitrobaculum tricleocarpae</name>
    <dbReference type="NCBI Taxonomy" id="2591009"/>
    <lineage>
        <taxon>Bacteria</taxon>
        <taxon>Pseudomonadati</taxon>
        <taxon>Pseudomonadota</taxon>
        <taxon>Alphaproteobacteria</taxon>
        <taxon>Rhodospirillales</taxon>
        <taxon>Rhodospirillaceae</taxon>
        <taxon>Denitrobaculum</taxon>
    </lineage>
</organism>
<dbReference type="SUPFAM" id="SSF53187">
    <property type="entry name" value="Zn-dependent exopeptidases"/>
    <property type="match status" value="1"/>
</dbReference>
<feature type="domain" description="Cytosol aminopeptidase" evidence="6">
    <location>
        <begin position="305"/>
        <end position="312"/>
    </location>
</feature>
<dbReference type="Gene3D" id="3.40.630.10">
    <property type="entry name" value="Zn peptidases"/>
    <property type="match status" value="1"/>
</dbReference>
<dbReference type="AlphaFoldDB" id="A0A545U1C3"/>
<keyword evidence="3" id="KW-0645">Protease</keyword>
<dbReference type="EMBL" id="VHSH01000001">
    <property type="protein sequence ID" value="TQV83246.1"/>
    <property type="molecule type" value="Genomic_DNA"/>
</dbReference>
<comment type="similarity">
    <text evidence="1">Belongs to the peptidase M17 family.</text>
</comment>
<dbReference type="InterPro" id="IPR011356">
    <property type="entry name" value="Leucine_aapep/pepB"/>
</dbReference>
<dbReference type="PANTHER" id="PTHR11963">
    <property type="entry name" value="LEUCINE AMINOPEPTIDASE-RELATED"/>
    <property type="match status" value="1"/>
</dbReference>
<dbReference type="GO" id="GO:0006508">
    <property type="term" value="P:proteolysis"/>
    <property type="evidence" value="ECO:0007669"/>
    <property type="project" value="UniProtKB-KW"/>
</dbReference>
<evidence type="ECO:0000256" key="3">
    <source>
        <dbReference type="ARBA" id="ARBA00022670"/>
    </source>
</evidence>
<evidence type="ECO:0000259" key="6">
    <source>
        <dbReference type="PROSITE" id="PS00631"/>
    </source>
</evidence>
<dbReference type="Pfam" id="PF21337">
    <property type="entry name" value="Peptidase_M17_N_1"/>
    <property type="match status" value="1"/>
</dbReference>
<dbReference type="PRINTS" id="PR00481">
    <property type="entry name" value="LAMNOPPTDASE"/>
</dbReference>
<dbReference type="InterPro" id="IPR043472">
    <property type="entry name" value="Macro_dom-like"/>
</dbReference>
<evidence type="ECO:0000256" key="5">
    <source>
        <dbReference type="ARBA" id="ARBA00023211"/>
    </source>
</evidence>
<dbReference type="GO" id="GO:0070006">
    <property type="term" value="F:metalloaminopeptidase activity"/>
    <property type="evidence" value="ECO:0007669"/>
    <property type="project" value="InterPro"/>
</dbReference>
<evidence type="ECO:0000256" key="4">
    <source>
        <dbReference type="ARBA" id="ARBA00022801"/>
    </source>
</evidence>
<accession>A0A545U1C3</accession>
<evidence type="ECO:0000256" key="1">
    <source>
        <dbReference type="ARBA" id="ARBA00009528"/>
    </source>
</evidence>
<keyword evidence="8" id="KW-1185">Reference proteome</keyword>
<dbReference type="Pfam" id="PF00883">
    <property type="entry name" value="Peptidase_M17"/>
    <property type="match status" value="1"/>
</dbReference>
<dbReference type="InterPro" id="IPR000819">
    <property type="entry name" value="Peptidase_M17_C"/>
</dbReference>
<gene>
    <name evidence="7" type="ORF">FKG95_01190</name>
</gene>
<dbReference type="PANTHER" id="PTHR11963:SF20">
    <property type="entry name" value="PEPTIDASE B"/>
    <property type="match status" value="1"/>
</dbReference>
<dbReference type="GO" id="GO:0030145">
    <property type="term" value="F:manganese ion binding"/>
    <property type="evidence" value="ECO:0007669"/>
    <property type="project" value="InterPro"/>
</dbReference>
<dbReference type="SUPFAM" id="SSF52949">
    <property type="entry name" value="Macro domain-like"/>
    <property type="match status" value="1"/>
</dbReference>
<keyword evidence="5" id="KW-0464">Manganese</keyword>
<evidence type="ECO:0000256" key="2">
    <source>
        <dbReference type="ARBA" id="ARBA00022438"/>
    </source>
</evidence>
<dbReference type="Proteomes" id="UP000315252">
    <property type="component" value="Unassembled WGS sequence"/>
</dbReference>
<dbReference type="CDD" id="cd00433">
    <property type="entry name" value="Peptidase_M17"/>
    <property type="match status" value="1"/>
</dbReference>
<reference evidence="7 8" key="1">
    <citation type="submission" date="2019-06" db="EMBL/GenBank/DDBJ databases">
        <title>Whole genome sequence for Rhodospirillaceae sp. R148.</title>
        <authorList>
            <person name="Wang G."/>
        </authorList>
    </citation>
    <scope>NUCLEOTIDE SEQUENCE [LARGE SCALE GENOMIC DNA]</scope>
    <source>
        <strain evidence="7 8">R148</strain>
    </source>
</reference>
<dbReference type="InterPro" id="IPR048816">
    <property type="entry name" value="Peptidase_M17_N_1"/>
</dbReference>
<name>A0A545U1C3_9PROT</name>
<keyword evidence="4" id="KW-0378">Hydrolase</keyword>
<sequence>MTKYLTSRANAETRPIHLVNQRGLKEWLTGKPVAVRRWLEASAFDAAPGRFTLLPDDKKGIGGVLVGVDETDMLWACAALPAGLPLGRYRIETDLSADDATAVALGWLLGTYRFDRYKSFESGLSSLVWPKTADQKAALGMAEGISLTRDLINTPAEDMGPAELAEAAKALAKAHKGKFKAIVGEDLLKKNFPSIHAVGRAAEKTPRLIDLKWGTKGPRVTLVGKGVCFDSGGLDLKPAGGMKMMKKDMGGSAHVLGLASIIMAAKLPVRLRVLIPAVENAVSGNAFRPLDVLDTRKGLTVEVGNTDAEGRLVLSDALTEACSEKPDLLIDFATLTGAARVALGTDLPAMFCNNDTVAAMLLRHGELEGDPVWRMPLHQPYRKQLESKVADLSNISNGPYGGAITAALFLEHFVEGATPWVHFDVMAWNLAARPGRPEGGEAMGVRATYGMIKEFVAQGGSA</sequence>
<proteinExistence type="inferred from homology"/>
<evidence type="ECO:0000313" key="8">
    <source>
        <dbReference type="Proteomes" id="UP000315252"/>
    </source>
</evidence>
<keyword evidence="2 7" id="KW-0031">Aminopeptidase</keyword>
<evidence type="ECO:0000313" key="7">
    <source>
        <dbReference type="EMBL" id="TQV83246.1"/>
    </source>
</evidence>
<comment type="caution">
    <text evidence="7">The sequence shown here is derived from an EMBL/GenBank/DDBJ whole genome shotgun (WGS) entry which is preliminary data.</text>
</comment>
<dbReference type="PROSITE" id="PS00631">
    <property type="entry name" value="CYTOSOL_AP"/>
    <property type="match status" value="1"/>
</dbReference>
<dbReference type="GO" id="GO:0005737">
    <property type="term" value="C:cytoplasm"/>
    <property type="evidence" value="ECO:0007669"/>
    <property type="project" value="InterPro"/>
</dbReference>
<dbReference type="Gene3D" id="3.40.220.10">
    <property type="entry name" value="Leucine Aminopeptidase, subunit E, domain 1"/>
    <property type="match status" value="1"/>
</dbReference>
<protein>
    <submittedName>
        <fullName evidence="7">Leucyl aminopeptidase family protein</fullName>
    </submittedName>
</protein>
<dbReference type="RefSeq" id="WP_142894348.1">
    <property type="nucleotide sequence ID" value="NZ_ML660052.1"/>
</dbReference>